<accession>A0ABW0GI70</accession>
<dbReference type="PANTHER" id="PTHR23427">
    <property type="entry name" value="SURFEIT LOCUS PROTEIN"/>
    <property type="match status" value="1"/>
</dbReference>
<evidence type="ECO:0000256" key="2">
    <source>
        <dbReference type="ARBA" id="ARBA00007165"/>
    </source>
</evidence>
<evidence type="ECO:0000256" key="1">
    <source>
        <dbReference type="ARBA" id="ARBA00004370"/>
    </source>
</evidence>
<dbReference type="Pfam" id="PF02104">
    <property type="entry name" value="SURF1"/>
    <property type="match status" value="1"/>
</dbReference>
<evidence type="ECO:0000256" key="7">
    <source>
        <dbReference type="SAM" id="MobiDB-lite"/>
    </source>
</evidence>
<protein>
    <recommendedName>
        <fullName evidence="6">SURF1-like protein</fullName>
    </recommendedName>
</protein>
<feature type="transmembrane region" description="Helical" evidence="6">
    <location>
        <begin position="216"/>
        <end position="236"/>
    </location>
</feature>
<evidence type="ECO:0000256" key="5">
    <source>
        <dbReference type="ARBA" id="ARBA00023136"/>
    </source>
</evidence>
<evidence type="ECO:0000256" key="3">
    <source>
        <dbReference type="ARBA" id="ARBA00022692"/>
    </source>
</evidence>
<sequence>MRRALRQPRWLAGLVVAVLFALACVWLAQWQLDRRVQRAERNAAVLANYDAAATDLADLRAVADDGVAPDEEWLPARVRGSYRPADTVLVRNRPQGGSNGYLVAVPFDVAPSDGAVATTLLVVRGWVPAGTDASRPESVPVPPAGQVELLVRLRATESAATRGAPEGQTYRLDVGALLPGDAALDTGYAVLATEDEAEPAGLATLPRPDVDPGPHLAYGVQWYLFAAAGLVIWVVLARRAGRDDTAAGAGGGDDAASPWVYEPGRG</sequence>
<keyword evidence="6" id="KW-1003">Cell membrane</keyword>
<keyword evidence="5 6" id="KW-0472">Membrane</keyword>
<dbReference type="PANTHER" id="PTHR23427:SF2">
    <property type="entry name" value="SURFEIT LOCUS PROTEIN 1"/>
    <property type="match status" value="1"/>
</dbReference>
<comment type="caution">
    <text evidence="8">The sequence shown here is derived from an EMBL/GenBank/DDBJ whole genome shotgun (WGS) entry which is preliminary data.</text>
</comment>
<dbReference type="RefSeq" id="WP_340268804.1">
    <property type="nucleotide sequence ID" value="NZ_JBBEOG010000003.1"/>
</dbReference>
<dbReference type="CDD" id="cd06662">
    <property type="entry name" value="SURF1"/>
    <property type="match status" value="1"/>
</dbReference>
<gene>
    <name evidence="8" type="ORF">ACFPJ6_02325</name>
</gene>
<comment type="similarity">
    <text evidence="2 6">Belongs to the SURF1 family.</text>
</comment>
<dbReference type="InterPro" id="IPR045214">
    <property type="entry name" value="Surf1/Surf4"/>
</dbReference>
<dbReference type="PROSITE" id="PS50895">
    <property type="entry name" value="SURF1"/>
    <property type="match status" value="1"/>
</dbReference>
<keyword evidence="9" id="KW-1185">Reference proteome</keyword>
<evidence type="ECO:0000256" key="4">
    <source>
        <dbReference type="ARBA" id="ARBA00022989"/>
    </source>
</evidence>
<dbReference type="EMBL" id="JBHSLD010000004">
    <property type="protein sequence ID" value="MFC5379617.1"/>
    <property type="molecule type" value="Genomic_DNA"/>
</dbReference>
<keyword evidence="3 6" id="KW-0812">Transmembrane</keyword>
<feature type="region of interest" description="Disordered" evidence="7">
    <location>
        <begin position="244"/>
        <end position="266"/>
    </location>
</feature>
<dbReference type="InterPro" id="IPR002994">
    <property type="entry name" value="Surf1/Shy1"/>
</dbReference>
<dbReference type="PROSITE" id="PS51257">
    <property type="entry name" value="PROKAR_LIPOPROTEIN"/>
    <property type="match status" value="1"/>
</dbReference>
<comment type="subcellular location">
    <subcellularLocation>
        <location evidence="6">Cell membrane</location>
        <topology evidence="6">Multi-pass membrane protein</topology>
    </subcellularLocation>
    <subcellularLocation>
        <location evidence="1">Membrane</location>
    </subcellularLocation>
</comment>
<comment type="caution">
    <text evidence="6">Lacks conserved residue(s) required for the propagation of feature annotation.</text>
</comment>
<dbReference type="Proteomes" id="UP001596122">
    <property type="component" value="Unassembled WGS sequence"/>
</dbReference>
<organism evidence="8 9">
    <name type="scientific">Aquipuribacter nitratireducens</name>
    <dbReference type="NCBI Taxonomy" id="650104"/>
    <lineage>
        <taxon>Bacteria</taxon>
        <taxon>Bacillati</taxon>
        <taxon>Actinomycetota</taxon>
        <taxon>Actinomycetes</taxon>
        <taxon>Micrococcales</taxon>
        <taxon>Intrasporangiaceae</taxon>
        <taxon>Aquipuribacter</taxon>
    </lineage>
</organism>
<evidence type="ECO:0000256" key="6">
    <source>
        <dbReference type="RuleBase" id="RU363076"/>
    </source>
</evidence>
<evidence type="ECO:0000313" key="8">
    <source>
        <dbReference type="EMBL" id="MFC5379617.1"/>
    </source>
</evidence>
<evidence type="ECO:0000313" key="9">
    <source>
        <dbReference type="Proteomes" id="UP001596122"/>
    </source>
</evidence>
<name>A0ABW0GI70_9MICO</name>
<keyword evidence="4 6" id="KW-1133">Transmembrane helix</keyword>
<proteinExistence type="inferred from homology"/>
<reference evidence="9" key="1">
    <citation type="journal article" date="2019" name="Int. J. Syst. Evol. Microbiol.">
        <title>The Global Catalogue of Microorganisms (GCM) 10K type strain sequencing project: providing services to taxonomists for standard genome sequencing and annotation.</title>
        <authorList>
            <consortium name="The Broad Institute Genomics Platform"/>
            <consortium name="The Broad Institute Genome Sequencing Center for Infectious Disease"/>
            <person name="Wu L."/>
            <person name="Ma J."/>
        </authorList>
    </citation>
    <scope>NUCLEOTIDE SEQUENCE [LARGE SCALE GENOMIC DNA]</scope>
    <source>
        <strain evidence="9">CCUG 43114</strain>
    </source>
</reference>